<keyword evidence="8" id="KW-0963">Cytoplasm</keyword>
<proteinExistence type="inferred from homology"/>
<comment type="caution">
    <text evidence="10">The sequence shown here is derived from an EMBL/GenBank/DDBJ whole genome shotgun (WGS) entry which is preliminary data.</text>
</comment>
<evidence type="ECO:0000256" key="8">
    <source>
        <dbReference type="ARBA" id="ARBA00023212"/>
    </source>
</evidence>
<dbReference type="Gene3D" id="1.10.510.10">
    <property type="entry name" value="Transferase(Phosphotransferase) domain 1"/>
    <property type="match status" value="1"/>
</dbReference>
<dbReference type="CDD" id="cd14014">
    <property type="entry name" value="STKc_PknB_like"/>
    <property type="match status" value="1"/>
</dbReference>
<organism evidence="10 11">
    <name type="scientific">Hyalangium minutum</name>
    <dbReference type="NCBI Taxonomy" id="394096"/>
    <lineage>
        <taxon>Bacteria</taxon>
        <taxon>Pseudomonadati</taxon>
        <taxon>Myxococcota</taxon>
        <taxon>Myxococcia</taxon>
        <taxon>Myxococcales</taxon>
        <taxon>Cystobacterineae</taxon>
        <taxon>Archangiaceae</taxon>
        <taxon>Hyalangium</taxon>
    </lineage>
</organism>
<gene>
    <name evidence="10" type="ORF">DB31_5175</name>
</gene>
<evidence type="ECO:0000256" key="4">
    <source>
        <dbReference type="ARBA" id="ARBA00022679"/>
    </source>
</evidence>
<evidence type="ECO:0000313" key="11">
    <source>
        <dbReference type="Proteomes" id="UP000028725"/>
    </source>
</evidence>
<reference evidence="10 11" key="1">
    <citation type="submission" date="2014-04" db="EMBL/GenBank/DDBJ databases">
        <title>Genome assembly of Hyalangium minutum DSM 14724.</title>
        <authorList>
            <person name="Sharma G."/>
            <person name="Subramanian S."/>
        </authorList>
    </citation>
    <scope>NUCLEOTIDE SEQUENCE [LARGE SCALE GENOMIC DNA]</scope>
    <source>
        <strain evidence="10 11">DSM 14724</strain>
    </source>
</reference>
<dbReference type="STRING" id="394096.DB31_5175"/>
<evidence type="ECO:0000259" key="9">
    <source>
        <dbReference type="PROSITE" id="PS50011"/>
    </source>
</evidence>
<dbReference type="Pfam" id="PF07714">
    <property type="entry name" value="PK_Tyr_Ser-Thr"/>
    <property type="match status" value="1"/>
</dbReference>
<protein>
    <submittedName>
        <fullName evidence="10">Serine/threonine protein kinase PrkC, regulator of stationary phase</fullName>
    </submittedName>
</protein>
<dbReference type="PANTHER" id="PTHR43289">
    <property type="entry name" value="MITOGEN-ACTIVATED PROTEIN KINASE KINASE KINASE 20-RELATED"/>
    <property type="match status" value="1"/>
</dbReference>
<dbReference type="GO" id="GO:0004674">
    <property type="term" value="F:protein serine/threonine kinase activity"/>
    <property type="evidence" value="ECO:0007669"/>
    <property type="project" value="UniProtKB-KW"/>
</dbReference>
<sequence length="288" mass="32235">MWLARPRQRRDEGQTVLIKRLLPHLADQPEAVELFLQEAKLGAQLQHPHIIRILEFGEFDRVSYIVREYIEGESLNAVMSKAKDTGVPISEPLSLYIIARVCEALAYAYHRVDHLERPQRLLHREIAARHILLGSDGRVKVMGLGANNLADLPEPVRAGLTQSRVENLAPEQLMGQEQDQRTDLFGTGLVLYELLTGIRPFKRDSTLETIQALFECQALPPSRVAPVPPELDALVMKALARAKEDRYPDPHDFQSALEAYLSSHGSRVGRADVSAVMQALFPKKTGAS</sequence>
<keyword evidence="10" id="KW-0723">Serine/threonine-protein kinase</keyword>
<keyword evidence="6 10" id="KW-0418">Kinase</keyword>
<dbReference type="GO" id="GO:0005813">
    <property type="term" value="C:centrosome"/>
    <property type="evidence" value="ECO:0007669"/>
    <property type="project" value="UniProtKB-SubCell"/>
</dbReference>
<keyword evidence="8" id="KW-0206">Cytoskeleton</keyword>
<name>A0A085WR20_9BACT</name>
<dbReference type="Proteomes" id="UP000028725">
    <property type="component" value="Unassembled WGS sequence"/>
</dbReference>
<evidence type="ECO:0000256" key="6">
    <source>
        <dbReference type="ARBA" id="ARBA00022777"/>
    </source>
</evidence>
<dbReference type="InterPro" id="IPR011009">
    <property type="entry name" value="Kinase-like_dom_sf"/>
</dbReference>
<dbReference type="SUPFAM" id="SSF56112">
    <property type="entry name" value="Protein kinase-like (PK-like)"/>
    <property type="match status" value="1"/>
</dbReference>
<dbReference type="GO" id="GO:0000922">
    <property type="term" value="C:spindle pole"/>
    <property type="evidence" value="ECO:0007669"/>
    <property type="project" value="UniProtKB-SubCell"/>
</dbReference>
<comment type="subcellular location">
    <subcellularLocation>
        <location evidence="1">Cytoplasm</location>
        <location evidence="1">Cytoskeleton</location>
        <location evidence="1">Microtubule organizing center</location>
        <location evidence="1">Centrosome</location>
    </subcellularLocation>
    <subcellularLocation>
        <location evidence="2">Cytoplasm</location>
        <location evidence="2">Cytoskeleton</location>
        <location evidence="2">Spindle pole</location>
    </subcellularLocation>
</comment>
<evidence type="ECO:0000256" key="5">
    <source>
        <dbReference type="ARBA" id="ARBA00022741"/>
    </source>
</evidence>
<keyword evidence="5" id="KW-0547">Nucleotide-binding</keyword>
<evidence type="ECO:0000256" key="1">
    <source>
        <dbReference type="ARBA" id="ARBA00004300"/>
    </source>
</evidence>
<evidence type="ECO:0000256" key="7">
    <source>
        <dbReference type="ARBA" id="ARBA00022840"/>
    </source>
</evidence>
<accession>A0A085WR20</accession>
<comment type="similarity">
    <text evidence="3">Belongs to the protein kinase superfamily. NEK Ser/Thr protein kinase family. NIMA subfamily.</text>
</comment>
<dbReference type="PROSITE" id="PS50011">
    <property type="entry name" value="PROTEIN_KINASE_DOM"/>
    <property type="match status" value="1"/>
</dbReference>
<keyword evidence="7" id="KW-0067">ATP-binding</keyword>
<dbReference type="InterPro" id="IPR001245">
    <property type="entry name" value="Ser-Thr/Tyr_kinase_cat_dom"/>
</dbReference>
<dbReference type="InterPro" id="IPR000719">
    <property type="entry name" value="Prot_kinase_dom"/>
</dbReference>
<dbReference type="GO" id="GO:0005524">
    <property type="term" value="F:ATP binding"/>
    <property type="evidence" value="ECO:0007669"/>
    <property type="project" value="UniProtKB-KW"/>
</dbReference>
<evidence type="ECO:0000313" key="10">
    <source>
        <dbReference type="EMBL" id="KFE70133.1"/>
    </source>
</evidence>
<dbReference type="EMBL" id="JMCB01000003">
    <property type="protein sequence ID" value="KFE70133.1"/>
    <property type="molecule type" value="Genomic_DNA"/>
</dbReference>
<keyword evidence="4" id="KW-0808">Transferase</keyword>
<dbReference type="AlphaFoldDB" id="A0A085WR20"/>
<dbReference type="PANTHER" id="PTHR43289:SF34">
    <property type="entry name" value="SERINE_THREONINE-PROTEIN KINASE YBDM-RELATED"/>
    <property type="match status" value="1"/>
</dbReference>
<keyword evidence="11" id="KW-1185">Reference proteome</keyword>
<dbReference type="Gene3D" id="3.30.200.20">
    <property type="entry name" value="Phosphorylase Kinase, domain 1"/>
    <property type="match status" value="1"/>
</dbReference>
<evidence type="ECO:0000256" key="2">
    <source>
        <dbReference type="ARBA" id="ARBA00004647"/>
    </source>
</evidence>
<evidence type="ECO:0000256" key="3">
    <source>
        <dbReference type="ARBA" id="ARBA00010886"/>
    </source>
</evidence>
<feature type="domain" description="Protein kinase" evidence="9">
    <location>
        <begin position="1"/>
        <end position="261"/>
    </location>
</feature>